<dbReference type="PANTHER" id="PTHR34773">
    <property type="entry name" value="FLAGELLAR SECRETION CHAPERONE FLIS"/>
    <property type="match status" value="1"/>
</dbReference>
<sequence length="143" mass="16498">MMNYGYQQYKTQSVETMTKGEMLILLYDEINKRLLRARTYFEKGDNELFEADIQRAIDIVNYLSKSLDRKYPISNDLYRLYDFITFQLSRVKSGRNLDLIDDVTPLITDLRESFKEADRMTKKDPSVGAGIGTTTTSINLGVG</sequence>
<dbReference type="Proteomes" id="UP000463883">
    <property type="component" value="Chromosome"/>
</dbReference>
<comment type="subcellular location">
    <subcellularLocation>
        <location evidence="1">Cytoplasm</location>
        <location evidence="1">Cytosol</location>
    </subcellularLocation>
</comment>
<gene>
    <name evidence="6" type="ORF">Ami3637_05510</name>
</gene>
<evidence type="ECO:0000256" key="1">
    <source>
        <dbReference type="ARBA" id="ARBA00004514"/>
    </source>
</evidence>
<dbReference type="EMBL" id="CP047591">
    <property type="protein sequence ID" value="QHI71918.1"/>
    <property type="molecule type" value="Genomic_DNA"/>
</dbReference>
<evidence type="ECO:0000256" key="4">
    <source>
        <dbReference type="ARBA" id="ARBA00022795"/>
    </source>
</evidence>
<keyword evidence="7" id="KW-1185">Reference proteome</keyword>
<dbReference type="InterPro" id="IPR036584">
    <property type="entry name" value="FliS_sf"/>
</dbReference>
<keyword evidence="6" id="KW-0969">Cilium</keyword>
<protein>
    <submittedName>
        <fullName evidence="6">Flagellar export chaperone FliS</fullName>
    </submittedName>
</protein>
<keyword evidence="6" id="KW-0282">Flagellum</keyword>
<organism evidence="6 7">
    <name type="scientific">Aminipila terrae</name>
    <dbReference type="NCBI Taxonomy" id="2697030"/>
    <lineage>
        <taxon>Bacteria</taxon>
        <taxon>Bacillati</taxon>
        <taxon>Bacillota</taxon>
        <taxon>Clostridia</taxon>
        <taxon>Peptostreptococcales</taxon>
        <taxon>Anaerovoracaceae</taxon>
        <taxon>Aminipila</taxon>
    </lineage>
</organism>
<accession>A0A6P1MIV4</accession>
<dbReference type="PANTHER" id="PTHR34773:SF1">
    <property type="entry name" value="FLAGELLAR SECRETION CHAPERONE FLIS"/>
    <property type="match status" value="1"/>
</dbReference>
<reference evidence="6 7" key="1">
    <citation type="submission" date="2020-01" db="EMBL/GenBank/DDBJ databases">
        <title>Genomic analysis of Aminipila sp. CBA3637.</title>
        <authorList>
            <person name="Kim Y.B."/>
            <person name="Roh S.W."/>
        </authorList>
    </citation>
    <scope>NUCLEOTIDE SEQUENCE [LARGE SCALE GENOMIC DNA]</scope>
    <source>
        <strain evidence="6 7">CBA3637</strain>
    </source>
</reference>
<name>A0A6P1MIV4_9FIRM</name>
<dbReference type="GO" id="GO:0005829">
    <property type="term" value="C:cytosol"/>
    <property type="evidence" value="ECO:0007669"/>
    <property type="project" value="UniProtKB-SubCell"/>
</dbReference>
<keyword evidence="4" id="KW-1005">Bacterial flagellum biogenesis</keyword>
<dbReference type="Gene3D" id="1.20.120.340">
    <property type="entry name" value="Flagellar protein FliS"/>
    <property type="match status" value="1"/>
</dbReference>
<dbReference type="CDD" id="cd16098">
    <property type="entry name" value="FliS"/>
    <property type="match status" value="1"/>
</dbReference>
<dbReference type="GO" id="GO:0071973">
    <property type="term" value="P:bacterial-type flagellum-dependent cell motility"/>
    <property type="evidence" value="ECO:0007669"/>
    <property type="project" value="TreeGrafter"/>
</dbReference>
<comment type="similarity">
    <text evidence="2">Belongs to the FliS family.</text>
</comment>
<keyword evidence="5" id="KW-0143">Chaperone</keyword>
<evidence type="ECO:0000256" key="2">
    <source>
        <dbReference type="ARBA" id="ARBA00008787"/>
    </source>
</evidence>
<dbReference type="AlphaFoldDB" id="A0A6P1MIV4"/>
<dbReference type="SUPFAM" id="SSF101116">
    <property type="entry name" value="Flagellar export chaperone FliS"/>
    <property type="match status" value="1"/>
</dbReference>
<dbReference type="Pfam" id="PF02561">
    <property type="entry name" value="FliS"/>
    <property type="match status" value="1"/>
</dbReference>
<evidence type="ECO:0000313" key="6">
    <source>
        <dbReference type="EMBL" id="QHI71918.1"/>
    </source>
</evidence>
<evidence type="ECO:0000313" key="7">
    <source>
        <dbReference type="Proteomes" id="UP000463883"/>
    </source>
</evidence>
<dbReference type="RefSeq" id="WP_162361688.1">
    <property type="nucleotide sequence ID" value="NZ_CP047591.1"/>
</dbReference>
<dbReference type="KEGG" id="amic:Ami3637_05510"/>
<dbReference type="InterPro" id="IPR003713">
    <property type="entry name" value="FliS"/>
</dbReference>
<dbReference type="GO" id="GO:0044780">
    <property type="term" value="P:bacterial-type flagellum assembly"/>
    <property type="evidence" value="ECO:0007669"/>
    <property type="project" value="InterPro"/>
</dbReference>
<evidence type="ECO:0000256" key="3">
    <source>
        <dbReference type="ARBA" id="ARBA00022490"/>
    </source>
</evidence>
<keyword evidence="3" id="KW-0963">Cytoplasm</keyword>
<evidence type="ECO:0000256" key="5">
    <source>
        <dbReference type="ARBA" id="ARBA00023186"/>
    </source>
</evidence>
<keyword evidence="6" id="KW-0966">Cell projection</keyword>
<proteinExistence type="inferred from homology"/>